<accession>A0A2M9Z8Z1</accession>
<gene>
    <name evidence="1" type="ORF">CH371_15390</name>
</gene>
<dbReference type="NCBIfam" id="NF006159">
    <property type="entry name" value="PRK08303.1"/>
    <property type="match status" value="1"/>
</dbReference>
<dbReference type="PANTHER" id="PTHR44147">
    <property type="entry name" value="DEHYDROGENASE/REDUCTASE SDR FAMILY MEMBER 1"/>
    <property type="match status" value="1"/>
</dbReference>
<dbReference type="Pfam" id="PF00106">
    <property type="entry name" value="adh_short"/>
    <property type="match status" value="1"/>
</dbReference>
<sequence>MNGRKLKGKAALVAGGTRGAGRGISIALGEEGATVFVTGRSSTGNYSEIGRKETIEETAELVEKAGGVGIPIRTDHTDPNQVRELFEKVASRTDGKLDILVNDVWGGEHLSEWGKKFWEQDLDKAFKMFNNCIRSHMITAYFGAPLLLKNGSGLLVEVTDGIDYRYRGNLPYSLTKSAVINLALCLSEELKQGGVAALSLTPGFLRSEEMLDYFGVREENWKDAVAKEAHFIASETPAFVGRALAGLASDPNIMQKTGKAWSSWKLSDEYGFIDKDGNRPHWGNYYREKFGETLD</sequence>
<dbReference type="InterPro" id="IPR036291">
    <property type="entry name" value="NAD(P)-bd_dom_sf"/>
</dbReference>
<evidence type="ECO:0000313" key="2">
    <source>
        <dbReference type="Proteomes" id="UP000231912"/>
    </source>
</evidence>
<name>A0A2M9Z8Z1_9LEPT</name>
<dbReference type="InterPro" id="IPR002347">
    <property type="entry name" value="SDR_fam"/>
</dbReference>
<dbReference type="RefSeq" id="WP_100759682.1">
    <property type="nucleotide sequence ID" value="NZ_NPDT01000007.1"/>
</dbReference>
<dbReference type="PRINTS" id="PR00081">
    <property type="entry name" value="GDHRDH"/>
</dbReference>
<proteinExistence type="predicted"/>
<dbReference type="AlphaFoldDB" id="A0A2M9Z8Z1"/>
<protein>
    <submittedName>
        <fullName evidence="1">Short-chain dehydrogenase</fullName>
    </submittedName>
</protein>
<dbReference type="SUPFAM" id="SSF51735">
    <property type="entry name" value="NAD(P)-binding Rossmann-fold domains"/>
    <property type="match status" value="1"/>
</dbReference>
<reference evidence="1 2" key="1">
    <citation type="submission" date="2017-07" db="EMBL/GenBank/DDBJ databases">
        <title>Leptospira spp. isolated from tropical soils.</title>
        <authorList>
            <person name="Thibeaux R."/>
            <person name="Iraola G."/>
            <person name="Ferres I."/>
            <person name="Bierque E."/>
            <person name="Girault D."/>
            <person name="Soupe-Gilbert M.-E."/>
            <person name="Picardeau M."/>
            <person name="Goarant C."/>
        </authorList>
    </citation>
    <scope>NUCLEOTIDE SEQUENCE [LARGE SCALE GENOMIC DNA]</scope>
    <source>
        <strain evidence="1 2">FH2-C-A2</strain>
    </source>
</reference>
<dbReference type="PANTHER" id="PTHR44147:SF2">
    <property type="entry name" value="DEHYDROGENASE_REDUCTASE SDR FAMILY MEMBER 1"/>
    <property type="match status" value="1"/>
</dbReference>
<evidence type="ECO:0000313" key="1">
    <source>
        <dbReference type="EMBL" id="PJZ64888.1"/>
    </source>
</evidence>
<comment type="caution">
    <text evidence="1">The sequence shown here is derived from an EMBL/GenBank/DDBJ whole genome shotgun (WGS) entry which is preliminary data.</text>
</comment>
<dbReference type="Gene3D" id="3.40.50.720">
    <property type="entry name" value="NAD(P)-binding Rossmann-like Domain"/>
    <property type="match status" value="1"/>
</dbReference>
<organism evidence="1 2">
    <name type="scientific">Leptospira wolffii</name>
    <dbReference type="NCBI Taxonomy" id="409998"/>
    <lineage>
        <taxon>Bacteria</taxon>
        <taxon>Pseudomonadati</taxon>
        <taxon>Spirochaetota</taxon>
        <taxon>Spirochaetia</taxon>
        <taxon>Leptospirales</taxon>
        <taxon>Leptospiraceae</taxon>
        <taxon>Leptospira</taxon>
    </lineage>
</organism>
<dbReference type="EMBL" id="NPDT01000007">
    <property type="protein sequence ID" value="PJZ64888.1"/>
    <property type="molecule type" value="Genomic_DNA"/>
</dbReference>
<dbReference type="Proteomes" id="UP000231912">
    <property type="component" value="Unassembled WGS sequence"/>
</dbReference>